<dbReference type="PROSITE" id="PS01056">
    <property type="entry name" value="DNA_LIGASE_N2"/>
    <property type="match status" value="1"/>
</dbReference>
<dbReference type="NCBIfam" id="NF005932">
    <property type="entry name" value="PRK07956.1"/>
    <property type="match status" value="1"/>
</dbReference>
<dbReference type="SUPFAM" id="SSF52113">
    <property type="entry name" value="BRCT domain"/>
    <property type="match status" value="1"/>
</dbReference>
<dbReference type="NCBIfam" id="TIGR00575">
    <property type="entry name" value="dnlj"/>
    <property type="match status" value="1"/>
</dbReference>
<dbReference type="Pfam" id="PF01653">
    <property type="entry name" value="DNA_ligase_aden"/>
    <property type="match status" value="1"/>
</dbReference>
<proteinExistence type="inferred from homology"/>
<comment type="catalytic activity">
    <reaction evidence="13 15 16">
        <text>NAD(+) + (deoxyribonucleotide)n-3'-hydroxyl + 5'-phospho-(deoxyribonucleotide)m = (deoxyribonucleotide)n+m + AMP + beta-nicotinamide D-nucleotide.</text>
        <dbReference type="EC" id="6.5.1.2"/>
    </reaction>
</comment>
<dbReference type="CDD" id="cd17748">
    <property type="entry name" value="BRCT_DNA_ligase_like"/>
    <property type="match status" value="1"/>
</dbReference>
<dbReference type="FunFam" id="3.30.470.30:FF:000001">
    <property type="entry name" value="DNA ligase"/>
    <property type="match status" value="1"/>
</dbReference>
<dbReference type="Gene3D" id="6.20.10.30">
    <property type="match status" value="1"/>
</dbReference>
<feature type="binding site" evidence="15">
    <location>
        <begin position="33"/>
        <end position="37"/>
    </location>
    <ligand>
        <name>NAD(+)</name>
        <dbReference type="ChEBI" id="CHEBI:57540"/>
    </ligand>
</feature>
<dbReference type="CDD" id="cd00114">
    <property type="entry name" value="LIGANc"/>
    <property type="match status" value="1"/>
</dbReference>
<evidence type="ECO:0000256" key="14">
    <source>
        <dbReference type="ARBA" id="ARBA00060881"/>
    </source>
</evidence>
<evidence type="ECO:0000256" key="8">
    <source>
        <dbReference type="ARBA" id="ARBA00022833"/>
    </source>
</evidence>
<dbReference type="SMART" id="SM00292">
    <property type="entry name" value="BRCT"/>
    <property type="match status" value="1"/>
</dbReference>
<dbReference type="GO" id="GO:0046872">
    <property type="term" value="F:metal ion binding"/>
    <property type="evidence" value="ECO:0007669"/>
    <property type="project" value="UniProtKB-KW"/>
</dbReference>
<dbReference type="PANTHER" id="PTHR23389:SF9">
    <property type="entry name" value="DNA LIGASE"/>
    <property type="match status" value="1"/>
</dbReference>
<evidence type="ECO:0000256" key="13">
    <source>
        <dbReference type="ARBA" id="ARBA00034005"/>
    </source>
</evidence>
<feature type="binding site" evidence="15">
    <location>
        <position position="437"/>
    </location>
    <ligand>
        <name>Zn(2+)</name>
        <dbReference type="ChEBI" id="CHEBI:29105"/>
    </ligand>
</feature>
<keyword evidence="9 15" id="KW-0460">Magnesium</keyword>
<dbReference type="EC" id="6.5.1.2" evidence="2 15"/>
<evidence type="ECO:0000313" key="19">
    <source>
        <dbReference type="Proteomes" id="UP000027644"/>
    </source>
</evidence>
<keyword evidence="11 15" id="KW-0234">DNA repair</keyword>
<evidence type="ECO:0000256" key="12">
    <source>
        <dbReference type="ARBA" id="ARBA00023211"/>
    </source>
</evidence>
<dbReference type="HAMAP" id="MF_01588">
    <property type="entry name" value="DNA_ligase_A"/>
    <property type="match status" value="1"/>
</dbReference>
<feature type="binding site" evidence="15">
    <location>
        <position position="121"/>
    </location>
    <ligand>
        <name>NAD(+)</name>
        <dbReference type="ChEBI" id="CHEBI:57540"/>
    </ligand>
</feature>
<dbReference type="Gene3D" id="3.40.50.10190">
    <property type="entry name" value="BRCT domain"/>
    <property type="match status" value="1"/>
</dbReference>
<dbReference type="SUPFAM" id="SSF56091">
    <property type="entry name" value="DNA ligase/mRNA capping enzyme, catalytic domain"/>
    <property type="match status" value="1"/>
</dbReference>
<dbReference type="Pfam" id="PF00533">
    <property type="entry name" value="BRCT"/>
    <property type="match status" value="1"/>
</dbReference>
<comment type="similarity">
    <text evidence="14 15">Belongs to the NAD-dependent DNA ligase family. LigA subfamily.</text>
</comment>
<keyword evidence="8 15" id="KW-0862">Zinc</keyword>
<evidence type="ECO:0000256" key="11">
    <source>
        <dbReference type="ARBA" id="ARBA00023204"/>
    </source>
</evidence>
<keyword evidence="5 15" id="KW-0235">DNA replication</keyword>
<reference evidence="18 19" key="1">
    <citation type="journal article" date="2014" name="PLoS Genet.">
        <title>Hidden diversity in honey bee gut symbionts detected by single-cell genomics.</title>
        <authorList>
            <person name="Engel P."/>
            <person name="Stepanauskas R."/>
            <person name="Moran N."/>
        </authorList>
    </citation>
    <scope>NUCLEOTIDE SEQUENCE [LARGE SCALE GENOMIC DNA]</scope>
    <source>
        <strain evidence="18 19">SCGC AB-598-J21</strain>
    </source>
</reference>
<dbReference type="GO" id="GO:0005829">
    <property type="term" value="C:cytosol"/>
    <property type="evidence" value="ECO:0007669"/>
    <property type="project" value="TreeGrafter"/>
</dbReference>
<dbReference type="Gene3D" id="3.30.470.30">
    <property type="entry name" value="DNA ligase/mRNA capping enzyme"/>
    <property type="match status" value="1"/>
</dbReference>
<dbReference type="Gene3D" id="1.10.150.20">
    <property type="entry name" value="5' to 3' exonuclease, C-terminal subdomain"/>
    <property type="match status" value="2"/>
</dbReference>
<dbReference type="InterPro" id="IPR012340">
    <property type="entry name" value="NA-bd_OB-fold"/>
</dbReference>
<dbReference type="InterPro" id="IPR013839">
    <property type="entry name" value="DNAligase_adenylation"/>
</dbReference>
<dbReference type="GO" id="GO:0006281">
    <property type="term" value="P:DNA repair"/>
    <property type="evidence" value="ECO:0007669"/>
    <property type="project" value="UniProtKB-KW"/>
</dbReference>
<feature type="binding site" evidence="15">
    <location>
        <begin position="82"/>
        <end position="83"/>
    </location>
    <ligand>
        <name>NAD(+)</name>
        <dbReference type="ChEBI" id="CHEBI:57540"/>
    </ligand>
</feature>
<comment type="cofactor">
    <cofactor evidence="15">
        <name>Mg(2+)</name>
        <dbReference type="ChEBI" id="CHEBI:18420"/>
    </cofactor>
    <cofactor evidence="15">
        <name>Mn(2+)</name>
        <dbReference type="ChEBI" id="CHEBI:29035"/>
    </cofactor>
</comment>
<keyword evidence="12 15" id="KW-0464">Manganese</keyword>
<evidence type="ECO:0000256" key="9">
    <source>
        <dbReference type="ARBA" id="ARBA00022842"/>
    </source>
</evidence>
<feature type="binding site" evidence="15">
    <location>
        <position position="458"/>
    </location>
    <ligand>
        <name>Zn(2+)</name>
        <dbReference type="ChEBI" id="CHEBI:29105"/>
    </ligand>
</feature>
<evidence type="ECO:0000256" key="15">
    <source>
        <dbReference type="HAMAP-Rule" id="MF_01588"/>
    </source>
</evidence>
<gene>
    <name evidence="15" type="primary">ligA</name>
    <name evidence="18" type="ORF">SASC598J21_019480</name>
</gene>
<feature type="active site" description="N6-AMP-lysine intermediate" evidence="15">
    <location>
        <position position="123"/>
    </location>
</feature>
<evidence type="ECO:0000256" key="10">
    <source>
        <dbReference type="ARBA" id="ARBA00023027"/>
    </source>
</evidence>
<protein>
    <recommendedName>
        <fullName evidence="3 15">DNA ligase</fullName>
        <ecNumber evidence="2 15">6.5.1.2</ecNumber>
    </recommendedName>
    <alternativeName>
        <fullName evidence="15">Polydeoxyribonucleotide synthase [NAD(+)]</fullName>
    </alternativeName>
</protein>
<dbReference type="InterPro" id="IPR013840">
    <property type="entry name" value="DNAligase_N"/>
</dbReference>
<evidence type="ECO:0000256" key="7">
    <source>
        <dbReference type="ARBA" id="ARBA00022763"/>
    </source>
</evidence>
<accession>A0A074V8P4</accession>
<dbReference type="InterPro" id="IPR036420">
    <property type="entry name" value="BRCT_dom_sf"/>
</dbReference>
<dbReference type="Pfam" id="PF12826">
    <property type="entry name" value="HHH_2"/>
    <property type="match status" value="1"/>
</dbReference>
<dbReference type="GO" id="GO:0006260">
    <property type="term" value="P:DNA replication"/>
    <property type="evidence" value="ECO:0007669"/>
    <property type="project" value="UniProtKB-KW"/>
</dbReference>
<dbReference type="SUPFAM" id="SSF47781">
    <property type="entry name" value="RuvA domain 2-like"/>
    <property type="match status" value="1"/>
</dbReference>
<dbReference type="PIRSF" id="PIRSF001604">
    <property type="entry name" value="LigA"/>
    <property type="match status" value="1"/>
</dbReference>
<evidence type="ECO:0000256" key="4">
    <source>
        <dbReference type="ARBA" id="ARBA00022598"/>
    </source>
</evidence>
<dbReference type="InterPro" id="IPR004149">
    <property type="entry name" value="Znf_DNAligase_C4"/>
</dbReference>
<dbReference type="InterPro" id="IPR010994">
    <property type="entry name" value="RuvA_2-like"/>
</dbReference>
<evidence type="ECO:0000256" key="2">
    <source>
        <dbReference type="ARBA" id="ARBA00012722"/>
    </source>
</evidence>
<feature type="binding site" evidence="15">
    <location>
        <position position="300"/>
    </location>
    <ligand>
        <name>NAD(+)</name>
        <dbReference type="ChEBI" id="CHEBI:57540"/>
    </ligand>
</feature>
<keyword evidence="7 15" id="KW-0227">DNA damage</keyword>
<keyword evidence="6 15" id="KW-0479">Metal-binding</keyword>
<dbReference type="FunFam" id="2.40.50.140:FF:000012">
    <property type="entry name" value="DNA ligase"/>
    <property type="match status" value="1"/>
</dbReference>
<dbReference type="SMART" id="SM00532">
    <property type="entry name" value="LIGANc"/>
    <property type="match status" value="1"/>
</dbReference>
<dbReference type="InterPro" id="IPR001679">
    <property type="entry name" value="DNA_ligase"/>
</dbReference>
<evidence type="ECO:0000259" key="17">
    <source>
        <dbReference type="PROSITE" id="PS50172"/>
    </source>
</evidence>
<evidence type="ECO:0000256" key="6">
    <source>
        <dbReference type="ARBA" id="ARBA00022723"/>
    </source>
</evidence>
<dbReference type="InterPro" id="IPR001357">
    <property type="entry name" value="BRCT_dom"/>
</dbReference>
<organism evidence="18 19">
    <name type="scientific">Snodgrassella alvi SCGC AB-598-J21</name>
    <dbReference type="NCBI Taxonomy" id="1385367"/>
    <lineage>
        <taxon>Bacteria</taxon>
        <taxon>Pseudomonadati</taxon>
        <taxon>Pseudomonadota</taxon>
        <taxon>Betaproteobacteria</taxon>
        <taxon>Neisseriales</taxon>
        <taxon>Neisseriaceae</taxon>
        <taxon>Snodgrassella</taxon>
    </lineage>
</organism>
<dbReference type="Pfam" id="PF03120">
    <property type="entry name" value="OB_DNA_ligase"/>
    <property type="match status" value="1"/>
</dbReference>
<dbReference type="InterPro" id="IPR004150">
    <property type="entry name" value="NAD_DNA_ligase_OB"/>
</dbReference>
<dbReference type="EMBL" id="AVQL01000453">
    <property type="protein sequence ID" value="KEQ00247.1"/>
    <property type="molecule type" value="Genomic_DNA"/>
</dbReference>
<evidence type="ECO:0000256" key="5">
    <source>
        <dbReference type="ARBA" id="ARBA00022705"/>
    </source>
</evidence>
<evidence type="ECO:0000256" key="3">
    <source>
        <dbReference type="ARBA" id="ARBA00013308"/>
    </source>
</evidence>
<dbReference type="Pfam" id="PF03119">
    <property type="entry name" value="DNA_ligase_ZBD"/>
    <property type="match status" value="1"/>
</dbReference>
<feature type="binding site" evidence="15">
    <location>
        <position position="144"/>
    </location>
    <ligand>
        <name>NAD(+)</name>
        <dbReference type="ChEBI" id="CHEBI:57540"/>
    </ligand>
</feature>
<evidence type="ECO:0000256" key="16">
    <source>
        <dbReference type="RuleBase" id="RU000618"/>
    </source>
</evidence>
<feature type="binding site" evidence="15">
    <location>
        <position position="434"/>
    </location>
    <ligand>
        <name>Zn(2+)</name>
        <dbReference type="ChEBI" id="CHEBI:29105"/>
    </ligand>
</feature>
<comment type="caution">
    <text evidence="15">Lacks conserved residue(s) required for the propagation of feature annotation.</text>
</comment>
<evidence type="ECO:0000256" key="1">
    <source>
        <dbReference type="ARBA" id="ARBA00004067"/>
    </source>
</evidence>
<dbReference type="PROSITE" id="PS01055">
    <property type="entry name" value="DNA_LIGASE_N1"/>
    <property type="match status" value="1"/>
</dbReference>
<name>A0A074V8P4_9NEIS</name>
<evidence type="ECO:0000313" key="18">
    <source>
        <dbReference type="EMBL" id="KEQ00247.1"/>
    </source>
</evidence>
<dbReference type="PANTHER" id="PTHR23389">
    <property type="entry name" value="CHROMOSOME TRANSMISSION FIDELITY FACTOR 18"/>
    <property type="match status" value="1"/>
</dbReference>
<dbReference type="InterPro" id="IPR041663">
    <property type="entry name" value="DisA/LigA_HHH"/>
</dbReference>
<dbReference type="Gene3D" id="1.10.287.610">
    <property type="entry name" value="Helix hairpin bin"/>
    <property type="match status" value="1"/>
</dbReference>
<comment type="caution">
    <text evidence="18">The sequence shown here is derived from an EMBL/GenBank/DDBJ whole genome shotgun (WGS) entry which is preliminary data.</text>
</comment>
<keyword evidence="4 15" id="KW-0436">Ligase</keyword>
<dbReference type="FunFam" id="1.10.150.20:FF:000006">
    <property type="entry name" value="DNA ligase"/>
    <property type="match status" value="1"/>
</dbReference>
<dbReference type="SUPFAM" id="SSF50249">
    <property type="entry name" value="Nucleic acid-binding proteins"/>
    <property type="match status" value="1"/>
</dbReference>
<dbReference type="Proteomes" id="UP000027644">
    <property type="component" value="Unassembled WGS sequence"/>
</dbReference>
<comment type="function">
    <text evidence="1 15">DNA ligase that catalyzes the formation of phosphodiester linkages between 5'-phosphoryl and 3'-hydroxyl groups in double-stranded DNA using NAD as a coenzyme and as the energy source for the reaction. It is essential for DNA replication and repair of damaged DNA.</text>
</comment>
<keyword evidence="10 15" id="KW-0520">NAD</keyword>
<sequence length="808" mass="89384">MDSVSEQQIIDLTALLNRYAHEYYDLDAPTVPDAEYDRLFRQLQALEEQYPQWRQPDSPSIRVGGQAQQKFAAVVHQIPMLSLNNAFSPLNDNNQFDHSEMYAFDKRVRDGLGVEPEYIVEPKFDGLAISLLYRDGLLVQASTRGDGYTGEDVTQNARTIVNIPLRLQGDQVPDVLEVRGEVLMLKADFDRLNAHQQAENQKTFANPRNAAAGSLRQLDPKITARRRLHFYAYGIARLDERFAVNSHSEELALLARLGLTVPPQDNLCYQADIGKVLAFYEHIFQIRADLPFGIDGVVIKVDNLALQEQLGYVARAPRFAIAQKFPAEEMLTTVEAIDVQVGRTGAVTPVARLTPVFVGGVTVTNATLHNESEAQRKDVREGDTVIVRRAGDVIPEIVSVVLAQRPMVEKPAADLLTPPEAVPKYPPFRMPENCPVCGHEIVREEGEAVARCSGGMLCHAQRVQSLIHFASRRAMDIENLGDRQIEQLVTQGKVRHFADVYHLQLADLLAMKQQAKQEAGESSAESVTNELELSATDKAGKQQPSRWAENILAGIQASRQRPLANLIYALGIFHVGERTAKQLAQAFGDLATLTQATEPLLACLPDIGKVVAHSVAYFFSQEDQTSQLQELLDAGVQPQTETRRTPLGKYFTPERILARLPCASLTEARAQKLWQLAGKDWSQLLTDKALPESWQKWCSQPENHELLQKTIELREQLLSGETEEKTSSVNEAVAGKTFVLTGTLPDWSRDVAQQHIEEAGGKVSGSVSKKTDFVVAGAEAGSKLSKAEALGVTILDQAALMTMLGIKE</sequence>
<dbReference type="InterPro" id="IPR018239">
    <property type="entry name" value="DNA_ligase_AS"/>
</dbReference>
<dbReference type="Gene3D" id="2.40.50.140">
    <property type="entry name" value="Nucleic acid-binding proteins"/>
    <property type="match status" value="1"/>
</dbReference>
<feature type="binding site" evidence="15">
    <location>
        <position position="324"/>
    </location>
    <ligand>
        <name>NAD(+)</name>
        <dbReference type="ChEBI" id="CHEBI:57540"/>
    </ligand>
</feature>
<dbReference type="GO" id="GO:0003911">
    <property type="term" value="F:DNA ligase (NAD+) activity"/>
    <property type="evidence" value="ECO:0007669"/>
    <property type="project" value="UniProtKB-UniRule"/>
</dbReference>
<dbReference type="InterPro" id="IPR033136">
    <property type="entry name" value="DNA_ligase_CS"/>
</dbReference>
<feature type="domain" description="BRCT" evidence="17">
    <location>
        <begin position="728"/>
        <end position="808"/>
    </location>
</feature>
<feature type="binding site" evidence="15">
    <location>
        <position position="181"/>
    </location>
    <ligand>
        <name>NAD(+)</name>
        <dbReference type="ChEBI" id="CHEBI:57540"/>
    </ligand>
</feature>
<dbReference type="PROSITE" id="PS50172">
    <property type="entry name" value="BRCT"/>
    <property type="match status" value="1"/>
</dbReference>
<dbReference type="AlphaFoldDB" id="A0A074V8P4"/>